<dbReference type="InterPro" id="IPR051269">
    <property type="entry name" value="Fe-S_cluster_ET"/>
</dbReference>
<evidence type="ECO:0000256" key="5">
    <source>
        <dbReference type="ARBA" id="ARBA00023014"/>
    </source>
</evidence>
<evidence type="ECO:0000313" key="6">
    <source>
        <dbReference type="EMBL" id="SVA00192.1"/>
    </source>
</evidence>
<keyword evidence="3" id="KW-0249">Electron transport</keyword>
<dbReference type="GO" id="GO:0046872">
    <property type="term" value="F:metal ion binding"/>
    <property type="evidence" value="ECO:0007669"/>
    <property type="project" value="UniProtKB-KW"/>
</dbReference>
<evidence type="ECO:0000256" key="3">
    <source>
        <dbReference type="ARBA" id="ARBA00022982"/>
    </source>
</evidence>
<keyword evidence="4" id="KW-0408">Iron</keyword>
<accession>A0A381S7X1</accession>
<dbReference type="PANTHER" id="PTHR36923">
    <property type="entry name" value="FERREDOXIN"/>
    <property type="match status" value="1"/>
</dbReference>
<keyword evidence="1" id="KW-0813">Transport</keyword>
<sequence>MRIAIDAEKCEGHSRCYALASDLVDVDDLGYAFVLGTGTVPDGLEDRARLIVDNCPEFAITIEED</sequence>
<dbReference type="SUPFAM" id="SSF54862">
    <property type="entry name" value="4Fe-4S ferredoxins"/>
    <property type="match status" value="1"/>
</dbReference>
<dbReference type="GO" id="GO:0051536">
    <property type="term" value="F:iron-sulfur cluster binding"/>
    <property type="evidence" value="ECO:0007669"/>
    <property type="project" value="UniProtKB-KW"/>
</dbReference>
<dbReference type="AlphaFoldDB" id="A0A381S7X1"/>
<reference evidence="6" key="1">
    <citation type="submission" date="2018-05" db="EMBL/GenBank/DDBJ databases">
        <authorList>
            <person name="Lanie J.A."/>
            <person name="Ng W.-L."/>
            <person name="Kazmierczak K.M."/>
            <person name="Andrzejewski T.M."/>
            <person name="Davidsen T.M."/>
            <person name="Wayne K.J."/>
            <person name="Tettelin H."/>
            <person name="Glass J.I."/>
            <person name="Rusch D."/>
            <person name="Podicherti R."/>
            <person name="Tsui H.-C.T."/>
            <person name="Winkler M.E."/>
        </authorList>
    </citation>
    <scope>NUCLEOTIDE SEQUENCE</scope>
</reference>
<evidence type="ECO:0008006" key="7">
    <source>
        <dbReference type="Google" id="ProtNLM"/>
    </source>
</evidence>
<evidence type="ECO:0000256" key="1">
    <source>
        <dbReference type="ARBA" id="ARBA00022448"/>
    </source>
</evidence>
<protein>
    <recommendedName>
        <fullName evidence="7">4Fe-4S ferredoxin-type domain-containing protein</fullName>
    </recommendedName>
</protein>
<keyword evidence="2" id="KW-0479">Metal-binding</keyword>
<proteinExistence type="predicted"/>
<dbReference type="Gene3D" id="3.30.70.20">
    <property type="match status" value="1"/>
</dbReference>
<name>A0A381S7X1_9ZZZZ</name>
<dbReference type="PANTHER" id="PTHR36923:SF3">
    <property type="entry name" value="FERREDOXIN"/>
    <property type="match status" value="1"/>
</dbReference>
<keyword evidence="5" id="KW-0411">Iron-sulfur</keyword>
<evidence type="ECO:0000256" key="2">
    <source>
        <dbReference type="ARBA" id="ARBA00022723"/>
    </source>
</evidence>
<dbReference type="EMBL" id="UINC01002776">
    <property type="protein sequence ID" value="SVA00192.1"/>
    <property type="molecule type" value="Genomic_DNA"/>
</dbReference>
<gene>
    <name evidence="6" type="ORF">METZ01_LOCUS53046</name>
</gene>
<dbReference type="Pfam" id="PF13459">
    <property type="entry name" value="Fer4_15"/>
    <property type="match status" value="1"/>
</dbReference>
<organism evidence="6">
    <name type="scientific">marine metagenome</name>
    <dbReference type="NCBI Taxonomy" id="408172"/>
    <lineage>
        <taxon>unclassified sequences</taxon>
        <taxon>metagenomes</taxon>
        <taxon>ecological metagenomes</taxon>
    </lineage>
</organism>
<evidence type="ECO:0000256" key="4">
    <source>
        <dbReference type="ARBA" id="ARBA00023004"/>
    </source>
</evidence>